<dbReference type="SUPFAM" id="SSF88713">
    <property type="entry name" value="Glycoside hydrolase/deacetylase"/>
    <property type="match status" value="1"/>
</dbReference>
<dbReference type="KEGG" id="fgl:EM308_14120"/>
<feature type="signal peptide" evidence="1">
    <location>
        <begin position="1"/>
        <end position="21"/>
    </location>
</feature>
<evidence type="ECO:0000256" key="1">
    <source>
        <dbReference type="SAM" id="SignalP"/>
    </source>
</evidence>
<feature type="domain" description="Glycoside hydrolase family 38 N-terminal" evidence="2">
    <location>
        <begin position="52"/>
        <end position="234"/>
    </location>
</feature>
<gene>
    <name evidence="3" type="ORF">EM308_14120</name>
</gene>
<proteinExistence type="predicted"/>
<name>A0AAC9I6F0_9FLAO</name>
<evidence type="ECO:0000259" key="2">
    <source>
        <dbReference type="Pfam" id="PF01074"/>
    </source>
</evidence>
<accession>A0AAC9I6F0</accession>
<dbReference type="GO" id="GO:0009313">
    <property type="term" value="P:oligosaccharide catabolic process"/>
    <property type="evidence" value="ECO:0007669"/>
    <property type="project" value="TreeGrafter"/>
</dbReference>
<dbReference type="RefSeq" id="WP_035636681.1">
    <property type="nucleotide sequence ID" value="NZ_CP017479.1"/>
</dbReference>
<dbReference type="GO" id="GO:0030246">
    <property type="term" value="F:carbohydrate binding"/>
    <property type="evidence" value="ECO:0007669"/>
    <property type="project" value="InterPro"/>
</dbReference>
<dbReference type="InterPro" id="IPR000602">
    <property type="entry name" value="Glyco_hydro_38_N"/>
</dbReference>
<organism evidence="3 4">
    <name type="scientific">Flavobacterium gilvum</name>
    <dbReference type="NCBI Taxonomy" id="1492737"/>
    <lineage>
        <taxon>Bacteria</taxon>
        <taxon>Pseudomonadati</taxon>
        <taxon>Bacteroidota</taxon>
        <taxon>Flavobacteriia</taxon>
        <taxon>Flavobacteriales</taxon>
        <taxon>Flavobacteriaceae</taxon>
        <taxon>Flavobacterium</taxon>
    </lineage>
</organism>
<dbReference type="Pfam" id="PF01074">
    <property type="entry name" value="Glyco_hydro_38N"/>
    <property type="match status" value="1"/>
</dbReference>
<dbReference type="PANTHER" id="PTHR46017">
    <property type="entry name" value="ALPHA-MANNOSIDASE 2C1"/>
    <property type="match status" value="1"/>
</dbReference>
<evidence type="ECO:0000313" key="3">
    <source>
        <dbReference type="EMBL" id="AOW10545.1"/>
    </source>
</evidence>
<evidence type="ECO:0000313" key="4">
    <source>
        <dbReference type="Proteomes" id="UP000175968"/>
    </source>
</evidence>
<protein>
    <recommendedName>
        <fullName evidence="2">Glycoside hydrolase family 38 N-terminal domain-containing protein</fullName>
    </recommendedName>
</protein>
<dbReference type="InterPro" id="IPR011330">
    <property type="entry name" value="Glyco_hydro/deAcase_b/a-brl"/>
</dbReference>
<dbReference type="InterPro" id="IPR027291">
    <property type="entry name" value="Glyco_hydro_38_N_sf"/>
</dbReference>
<dbReference type="AlphaFoldDB" id="A0AAC9I6F0"/>
<dbReference type="Gene3D" id="3.20.110.10">
    <property type="entry name" value="Glycoside hydrolase 38, N terminal domain"/>
    <property type="match status" value="1"/>
</dbReference>
<dbReference type="Proteomes" id="UP000175968">
    <property type="component" value="Chromosome"/>
</dbReference>
<feature type="chain" id="PRO_5042251892" description="Glycoside hydrolase family 38 N-terminal domain-containing protein" evidence="1">
    <location>
        <begin position="22"/>
        <end position="921"/>
    </location>
</feature>
<keyword evidence="1" id="KW-0732">Signal</keyword>
<dbReference type="EMBL" id="CP017479">
    <property type="protein sequence ID" value="AOW10545.1"/>
    <property type="molecule type" value="Genomic_DNA"/>
</dbReference>
<dbReference type="GO" id="GO:0006013">
    <property type="term" value="P:mannose metabolic process"/>
    <property type="evidence" value="ECO:0007669"/>
    <property type="project" value="InterPro"/>
</dbReference>
<keyword evidence="4" id="KW-1185">Reference proteome</keyword>
<dbReference type="SUPFAM" id="SSF74650">
    <property type="entry name" value="Galactose mutarotase-like"/>
    <property type="match status" value="1"/>
</dbReference>
<reference evidence="3 4" key="1">
    <citation type="submission" date="2016-10" db="EMBL/GenBank/DDBJ databases">
        <title>Flavobacterium gilvum sp. nov., isolated from stream water.</title>
        <authorList>
            <person name="Shin S.-K."/>
            <person name="Cho Y.-J."/>
            <person name="Yi H."/>
        </authorList>
    </citation>
    <scope>NUCLEOTIDE SEQUENCE [LARGE SCALE GENOMIC DNA]</scope>
    <source>
        <strain evidence="3 4">EM1308</strain>
    </source>
</reference>
<dbReference type="GO" id="GO:0004559">
    <property type="term" value="F:alpha-mannosidase activity"/>
    <property type="evidence" value="ECO:0007669"/>
    <property type="project" value="InterPro"/>
</dbReference>
<dbReference type="InterPro" id="IPR011013">
    <property type="entry name" value="Gal_mutarotase_sf_dom"/>
</dbReference>
<dbReference type="PANTHER" id="PTHR46017:SF1">
    <property type="entry name" value="ALPHA-MANNOSIDASE 2C1"/>
    <property type="match status" value="1"/>
</dbReference>
<sequence>MRSKSTVLLAFSLVSFLISNAQNYDGKSTLTDVKQATEKEKKKNSKKPNVKNVIIVYKTHFDIGYSELVQQVVHDYRTSMADKVLAAIDVNSSQPKDKQFVWTVSGWPMKQILWDGQAPERKRKIEKAIADGNLAVHALPFSMHLETSDPEDLVRGLNYSSTLARKFGQPLSISAKMSDAPSYSWFIPTLLTNAGVKFYHMGGPQVNMDYGIPPFFWWEGPDGSRLLTLYNNGYGNDELPPANWPYKTWLHISMTGDNQGPPSPETIAKDLAYYKSLGINAKVGKMDDFADMIMKEDLSKLPVVRSDMGDVWIQGVMSMPEATKLAQNIRPSIAGMDELTTIEKIWGIYRPDLHNITAEAYENSLLYSEHTWGLANQHYIKTPYGKAWEEMWNKGLPPQFKLLEQSWKDKADYINNVEKLVTNPYRDGVASLADNVKVDGNRIVVYNPLPWKRDAEVIVDTRLIFGNDFVSLKPLDGGPAAAVSHEYSAIEDKAPMSRFVAKDIPPMGYRTYVASMDKVDAPELKSDKNSGVIESPFFKATIDAKRGRIVSLIDKRSGKELVDANAPQGFGQYFYQRFDYKDVSGWLDKSLYPKYIAHRFCFASYDMPQDVPYSSALPQDMTLDVEKSEIDVKAVMTGTIPGPGLPQKVSISLTLSGMTPTADLEVSWQKQPDSWPETAWISLPFKCENTKFRLGRIGADVDPVKDMVIDNSNHHLSWVNSGVAVYDGTTGAGVGICSPDAPMVSLGEPGEYKFDKRYEPKKPYVYINLYNNQWRTNFPAWIGNGQRMSAKVRIWAFDKFSSESSLYTPSMETRVPMQVASSKVSNGKLPVTQQGIALSRKGVAVTAFGPNPDGDGTVLRVWEQGGISDKFEITLPQGAKFVTAQPVNLRGENSGEPIKITNGKLTFDIHAYAPVSFILKE</sequence>